<reference evidence="2" key="1">
    <citation type="journal article" date="2013" name="Nat. Commun.">
        <title>Whole-genome sequencing of Oryza brachyantha reveals mechanisms underlying Oryza genome evolution.</title>
        <authorList>
            <person name="Chen J."/>
            <person name="Huang Q."/>
            <person name="Gao D."/>
            <person name="Wang J."/>
            <person name="Lang Y."/>
            <person name="Liu T."/>
            <person name="Li B."/>
            <person name="Bai Z."/>
            <person name="Luis Goicoechea J."/>
            <person name="Liang C."/>
            <person name="Chen C."/>
            <person name="Zhang W."/>
            <person name="Sun S."/>
            <person name="Liao Y."/>
            <person name="Zhang X."/>
            <person name="Yang L."/>
            <person name="Song C."/>
            <person name="Wang M."/>
            <person name="Shi J."/>
            <person name="Liu G."/>
            <person name="Liu J."/>
            <person name="Zhou H."/>
            <person name="Zhou W."/>
            <person name="Yu Q."/>
            <person name="An N."/>
            <person name="Chen Y."/>
            <person name="Cai Q."/>
            <person name="Wang B."/>
            <person name="Liu B."/>
            <person name="Min J."/>
            <person name="Huang Y."/>
            <person name="Wu H."/>
            <person name="Li Z."/>
            <person name="Zhang Y."/>
            <person name="Yin Y."/>
            <person name="Song W."/>
            <person name="Jiang J."/>
            <person name="Jackson S.A."/>
            <person name="Wing R.A."/>
            <person name="Wang J."/>
            <person name="Chen M."/>
        </authorList>
    </citation>
    <scope>NUCLEOTIDE SEQUENCE [LARGE SCALE GENOMIC DNA]</scope>
    <source>
        <strain evidence="2">cv. IRGC 101232</strain>
    </source>
</reference>
<keyword evidence="3" id="KW-1185">Reference proteome</keyword>
<dbReference type="Gene3D" id="1.25.10.10">
    <property type="entry name" value="Leucine-rich Repeat Variant"/>
    <property type="match status" value="1"/>
</dbReference>
<dbReference type="GO" id="GO:0005049">
    <property type="term" value="F:nuclear export signal receptor activity"/>
    <property type="evidence" value="ECO:0007669"/>
    <property type="project" value="TreeGrafter"/>
</dbReference>
<dbReference type="PANTHER" id="PTHR10997">
    <property type="entry name" value="IMPORTIN-7, 8, 11"/>
    <property type="match status" value="1"/>
</dbReference>
<dbReference type="Gramene" id="OB11G27640.1">
    <property type="protein sequence ID" value="OB11G27640.1"/>
    <property type="gene ID" value="OB11G27640"/>
</dbReference>
<dbReference type="InterPro" id="IPR011989">
    <property type="entry name" value="ARM-like"/>
</dbReference>
<proteinExistence type="predicted"/>
<feature type="compositionally biased region" description="Acidic residues" evidence="1">
    <location>
        <begin position="1028"/>
        <end position="1068"/>
    </location>
</feature>
<dbReference type="GO" id="GO:0006606">
    <property type="term" value="P:protein import into nucleus"/>
    <property type="evidence" value="ECO:0007669"/>
    <property type="project" value="TreeGrafter"/>
</dbReference>
<feature type="region of interest" description="Disordered" evidence="1">
    <location>
        <begin position="45"/>
        <end position="86"/>
    </location>
</feature>
<dbReference type="EnsemblPlants" id="OB11G27640.1">
    <property type="protein sequence ID" value="OB11G27640.1"/>
    <property type="gene ID" value="OB11G27640"/>
</dbReference>
<dbReference type="SUPFAM" id="SSF48371">
    <property type="entry name" value="ARM repeat"/>
    <property type="match status" value="1"/>
</dbReference>
<evidence type="ECO:0000313" key="2">
    <source>
        <dbReference type="EnsemblPlants" id="OB11G27640.1"/>
    </source>
</evidence>
<evidence type="ECO:0000256" key="1">
    <source>
        <dbReference type="SAM" id="MobiDB-lite"/>
    </source>
</evidence>
<protein>
    <recommendedName>
        <fullName evidence="4">Importin N-terminal domain-containing protein</fullName>
    </recommendedName>
</protein>
<dbReference type="GO" id="GO:0005829">
    <property type="term" value="C:cytosol"/>
    <property type="evidence" value="ECO:0007669"/>
    <property type="project" value="TreeGrafter"/>
</dbReference>
<name>J3NAC8_ORYBR</name>
<evidence type="ECO:0000313" key="3">
    <source>
        <dbReference type="Proteomes" id="UP000006038"/>
    </source>
</evidence>
<dbReference type="GO" id="GO:0005635">
    <property type="term" value="C:nuclear envelope"/>
    <property type="evidence" value="ECO:0007669"/>
    <property type="project" value="TreeGrafter"/>
</dbReference>
<dbReference type="InterPro" id="IPR016024">
    <property type="entry name" value="ARM-type_fold"/>
</dbReference>
<dbReference type="PANTHER" id="PTHR10997:SF29">
    <property type="entry name" value="ARM REPEAT SUPERFAMILY PROTEIN"/>
    <property type="match status" value="1"/>
</dbReference>
<accession>J3NAC8</accession>
<dbReference type="GO" id="GO:0006611">
    <property type="term" value="P:protein export from nucleus"/>
    <property type="evidence" value="ECO:0007669"/>
    <property type="project" value="TreeGrafter"/>
</dbReference>
<dbReference type="eggNOG" id="ENOG502QSNA">
    <property type="taxonomic scope" value="Eukaryota"/>
</dbReference>
<sequence length="1153" mass="128049">MVDLILPSIPFPWHLAPFFPAKFLPLPSALHSCWSKAPSKNEKKKTRVYASWTSTPRPPPPPAMSCGLSSMPPSAPKRRRPEKAAVDAATEELSRIAAAADPRFPIALLAVAAGEGDQGTKIAAATYLKNYTRRNIDWGLSSPELYKEFRDRLAQALLQVESYLLRVLIGVFRQVIEKDFVKENLWPELVPQLKQVIQSSNLITPGQHPEWNTINALTVLQSVVRPFQYFLNPKVVKEPVPPQLEQIASEILVPLQVTFHHIADKVLSSQDGTNLEYEQLLLITCKCMYFTVRSYMPSRVKQILPSFCKDMFRILESLDFNSHPGDGATTRLKIAKRCLIILCTLVTRHRKHADDQMPHIVNSATRISSQSIHLHKLDPLSDRIISLSFDVISRVLETGPGWRLVSPHFSSLLDSAIFPALSLNGKDITEWEDDTDEYMRKNLPSELDEISGWAEDLFTAKKSAINLLGVIALSKGPPVASAASKRKKGDKSKGKGERSSIGELLVIPFLSKFPIPPHGEDASSKAVQNYFGVLMAYGGLQDFLMEKKDLTNTIITNRILPLYSLDPCSPYLISAANWIIGQLVLCLPEAMGTNIYHSLMNALTMEDSDELTCYPVRASASGAIAELIENGYSPPDWLALLQVVMKRISVEDENESALLFQLLGTIIESGQEKVMPHIPEIVSNIANTIMKLLSPAPDPWPQAVERGFSALVSMAQAWESSAPDEKEDIEMRVWQSGQSAIAQTFSQVLQKAWLLTAEQMGLSVCSVLPPLSCVNDGSILLEFIMRSVTSMEETASMKVFELVAVWADIIACWDSWEEMEDQGVFNTIKEAVNFHQNFDSTGFFLKILPSQSENGLQSSVISRVSSFITRAVAAYPSATWRACSCIHTLLHSPNFSQGAEDSRMTIALSFAQAAFSRFKSVSDSPSGIWKPLLLVISSCYICYPDAIEQVLCKDDGNNYAVWASALAQISSSSFNPGLSSESEIKLAVLTLATVIERLLVLCMGGTKVLNDCCVSLMESCIHLKEVQEDGDDDDGAEDLDDDEEEEEDTDEDDEDSEDDDDVREETEEEFLQRYAAAAAGESIEIAEEGDVDDETQDIELGSLDEMDVEQVVLSMMQIHPDLLRAQTFPDGLMERMAETFPDYEQLFRVHRQA</sequence>
<gene>
    <name evidence="2" type="primary">LOC102702335</name>
</gene>
<reference evidence="2" key="2">
    <citation type="submission" date="2013-04" db="UniProtKB">
        <authorList>
            <consortium name="EnsemblPlants"/>
        </authorList>
    </citation>
    <scope>IDENTIFICATION</scope>
</reference>
<dbReference type="STRING" id="4533.J3NAC8"/>
<feature type="region of interest" description="Disordered" evidence="1">
    <location>
        <begin position="1027"/>
        <end position="1068"/>
    </location>
</feature>
<dbReference type="FunFam" id="1.25.10.10:FF:000620">
    <property type="entry name" value="ARM repeat superfamily protein"/>
    <property type="match status" value="1"/>
</dbReference>
<dbReference type="AlphaFoldDB" id="J3NAC8"/>
<dbReference type="OMA" id="TRRNIDW"/>
<dbReference type="Proteomes" id="UP000006038">
    <property type="component" value="Chromosome 11"/>
</dbReference>
<organism evidence="2">
    <name type="scientific">Oryza brachyantha</name>
    <name type="common">malo sina</name>
    <dbReference type="NCBI Taxonomy" id="4533"/>
    <lineage>
        <taxon>Eukaryota</taxon>
        <taxon>Viridiplantae</taxon>
        <taxon>Streptophyta</taxon>
        <taxon>Embryophyta</taxon>
        <taxon>Tracheophyta</taxon>
        <taxon>Spermatophyta</taxon>
        <taxon>Magnoliopsida</taxon>
        <taxon>Liliopsida</taxon>
        <taxon>Poales</taxon>
        <taxon>Poaceae</taxon>
        <taxon>BOP clade</taxon>
        <taxon>Oryzoideae</taxon>
        <taxon>Oryzeae</taxon>
        <taxon>Oryzinae</taxon>
        <taxon>Oryza</taxon>
    </lineage>
</organism>
<evidence type="ECO:0008006" key="4">
    <source>
        <dbReference type="Google" id="ProtNLM"/>
    </source>
</evidence>
<dbReference type="HOGENOM" id="CLU_009775_0_0_1"/>